<organism evidence="1 2">
    <name type="scientific">Rattus norvegicus</name>
    <name type="common">Rat</name>
    <dbReference type="NCBI Taxonomy" id="10116"/>
    <lineage>
        <taxon>Eukaryota</taxon>
        <taxon>Metazoa</taxon>
        <taxon>Chordata</taxon>
        <taxon>Craniata</taxon>
        <taxon>Vertebrata</taxon>
        <taxon>Euteleostomi</taxon>
        <taxon>Mammalia</taxon>
        <taxon>Eutheria</taxon>
        <taxon>Euarchontoglires</taxon>
        <taxon>Glires</taxon>
        <taxon>Rodentia</taxon>
        <taxon>Myomorpha</taxon>
        <taxon>Muroidea</taxon>
        <taxon>Muridae</taxon>
        <taxon>Murinae</taxon>
        <taxon>Rattus</taxon>
    </lineage>
</organism>
<sequence>MNKKTKDFVMTHQMKIKFHLKMQA</sequence>
<gene>
    <name evidence="1" type="ORF">rCG_59321</name>
</gene>
<dbReference type="EMBL" id="CH474027">
    <property type="protein sequence ID" value="EDL76577.1"/>
    <property type="molecule type" value="Genomic_DNA"/>
</dbReference>
<feature type="non-terminal residue" evidence="1">
    <location>
        <position position="24"/>
    </location>
</feature>
<evidence type="ECO:0000313" key="2">
    <source>
        <dbReference type="Proteomes" id="UP000234681"/>
    </source>
</evidence>
<evidence type="ECO:0000313" key="1">
    <source>
        <dbReference type="EMBL" id="EDL76577.1"/>
    </source>
</evidence>
<protein>
    <submittedName>
        <fullName evidence="1">RCG59321</fullName>
    </submittedName>
</protein>
<reference evidence="2" key="1">
    <citation type="submission" date="2005-09" db="EMBL/GenBank/DDBJ databases">
        <authorList>
            <person name="Mural R.J."/>
            <person name="Li P.W."/>
            <person name="Adams M.D."/>
            <person name="Amanatides P.G."/>
            <person name="Baden-Tillson H."/>
            <person name="Barnstead M."/>
            <person name="Chin S.H."/>
            <person name="Dew I."/>
            <person name="Evans C.A."/>
            <person name="Ferriera S."/>
            <person name="Flanigan M."/>
            <person name="Fosler C."/>
            <person name="Glodek A."/>
            <person name="Gu Z."/>
            <person name="Holt R.A."/>
            <person name="Jennings D."/>
            <person name="Kraft C.L."/>
            <person name="Lu F."/>
            <person name="Nguyen T."/>
            <person name="Nusskern D.R."/>
            <person name="Pfannkoch C.M."/>
            <person name="Sitter C."/>
            <person name="Sutton G.G."/>
            <person name="Venter J.C."/>
            <person name="Wang Z."/>
            <person name="Woodage T."/>
            <person name="Zheng X.H."/>
            <person name="Zhong F."/>
        </authorList>
    </citation>
    <scope>NUCLEOTIDE SEQUENCE [LARGE SCALE GENOMIC DNA]</scope>
    <source>
        <strain>BN</strain>
        <strain evidence="2">Sprague-Dawley</strain>
    </source>
</reference>
<proteinExistence type="predicted"/>
<dbReference type="Proteomes" id="UP000234681">
    <property type="component" value="Chromosome 7"/>
</dbReference>
<name>A6K7N4_RAT</name>
<accession>A6K7N4</accession>
<dbReference type="AlphaFoldDB" id="A6K7N4"/>